<comment type="caution">
    <text evidence="2">The sequence shown here is derived from an EMBL/GenBank/DDBJ whole genome shotgun (WGS) entry which is preliminary data.</text>
</comment>
<dbReference type="Pfam" id="PF04055">
    <property type="entry name" value="Radical_SAM"/>
    <property type="match status" value="1"/>
</dbReference>
<dbReference type="CDD" id="cd01335">
    <property type="entry name" value="Radical_SAM"/>
    <property type="match status" value="1"/>
</dbReference>
<protein>
    <submittedName>
        <fullName evidence="2">Radical SAM family RiPP maturation amino acid epimerase</fullName>
    </submittedName>
</protein>
<dbReference type="EMBL" id="VLLA01000020">
    <property type="protein sequence ID" value="TWI63333.1"/>
    <property type="molecule type" value="Genomic_DNA"/>
</dbReference>
<dbReference type="NCBIfam" id="TIGR04517">
    <property type="entry name" value="rSAM_PoyD"/>
    <property type="match status" value="1"/>
</dbReference>
<dbReference type="GO" id="GO:0051536">
    <property type="term" value="F:iron-sulfur cluster binding"/>
    <property type="evidence" value="ECO:0007669"/>
    <property type="project" value="InterPro"/>
</dbReference>
<reference evidence="2 3" key="1">
    <citation type="journal article" date="2015" name="Stand. Genomic Sci.">
        <title>Genomic Encyclopedia of Bacterial and Archaeal Type Strains, Phase III: the genomes of soil and plant-associated and newly described type strains.</title>
        <authorList>
            <person name="Whitman W.B."/>
            <person name="Woyke T."/>
            <person name="Klenk H.P."/>
            <person name="Zhou Y."/>
            <person name="Lilburn T.G."/>
            <person name="Beck B.J."/>
            <person name="De Vos P."/>
            <person name="Vandamme P."/>
            <person name="Eisen J.A."/>
            <person name="Garrity G."/>
            <person name="Hugenholtz P."/>
            <person name="Kyrpides N.C."/>
        </authorList>
    </citation>
    <scope>NUCLEOTIDE SEQUENCE [LARGE SCALE GENOMIC DNA]</scope>
    <source>
        <strain evidence="2 3">CGMCC 1.10948</strain>
    </source>
</reference>
<sequence>MQLFELAGLQPPAADDVTPFSDIKRFEERWHADPKFRSAYAQNPDCVGATFGLRVDPEVVRPIWDPEYSGRDESASLQVWVRYRDFQRRGSKHLLDACAAGQPADPRFVRWRQRQIYRANLEIGVSLTPNPHIPASFELSRGCSVGCWFCSLSPPKLDDVFQYTPEHARLWREILEVIGVLAGPAARRTICYSGTEPFDNPHYERFVADFVSAFGDVPFTSTAIPTRDVERTRRLLAISPAYRVRFSVLSVGALAKIHAAFSPEETLPVLFGLRNEGATDARYVNFAGRARDNVARYRKYQPGPPVISTPSCESGFKFNLTERTIRLVSPCAPDHRWPMGYRVYDEASFETGGDVARIVEDMMSRHMTRTASDLPVLRFPSHLRCESISTGFALIGRRLRQRFEDTSDMPSMARLGELIASGRHNASAIVTLLDRECGVTRETATATLEELFHLGVLEEDPREPDRLLSN</sequence>
<evidence type="ECO:0000313" key="2">
    <source>
        <dbReference type="EMBL" id="TWI63333.1"/>
    </source>
</evidence>
<evidence type="ECO:0000259" key="1">
    <source>
        <dbReference type="Pfam" id="PF04055"/>
    </source>
</evidence>
<dbReference type="InterPro" id="IPR007197">
    <property type="entry name" value="rSAM"/>
</dbReference>
<gene>
    <name evidence="2" type="ORF">IQ16_06392</name>
</gene>
<accession>A0A562R3D2</accession>
<proteinExistence type="predicted"/>
<dbReference type="SFLD" id="SFLDS00029">
    <property type="entry name" value="Radical_SAM"/>
    <property type="match status" value="1"/>
</dbReference>
<evidence type="ECO:0000313" key="3">
    <source>
        <dbReference type="Proteomes" id="UP000316291"/>
    </source>
</evidence>
<dbReference type="GO" id="GO:0003824">
    <property type="term" value="F:catalytic activity"/>
    <property type="evidence" value="ECO:0007669"/>
    <property type="project" value="InterPro"/>
</dbReference>
<dbReference type="InterPro" id="IPR030950">
    <property type="entry name" value="rSAM_PoyD"/>
</dbReference>
<keyword evidence="3" id="KW-1185">Reference proteome</keyword>
<dbReference type="AlphaFoldDB" id="A0A562R3D2"/>
<feature type="domain" description="Radical SAM core" evidence="1">
    <location>
        <begin position="138"/>
        <end position="237"/>
    </location>
</feature>
<name>A0A562R3D2_9BRAD</name>
<organism evidence="2 3">
    <name type="scientific">Bradyrhizobium huanghuaihaiense</name>
    <dbReference type="NCBI Taxonomy" id="990078"/>
    <lineage>
        <taxon>Bacteria</taxon>
        <taxon>Pseudomonadati</taxon>
        <taxon>Pseudomonadota</taxon>
        <taxon>Alphaproteobacteria</taxon>
        <taxon>Hyphomicrobiales</taxon>
        <taxon>Nitrobacteraceae</taxon>
        <taxon>Bradyrhizobium</taxon>
    </lineage>
</organism>
<dbReference type="Proteomes" id="UP000316291">
    <property type="component" value="Unassembled WGS sequence"/>
</dbReference>